<protein>
    <submittedName>
        <fullName evidence="2">Uncharacterized protein</fullName>
    </submittedName>
</protein>
<organism evidence="2 3">
    <name type="scientific">Mycena venus</name>
    <dbReference type="NCBI Taxonomy" id="2733690"/>
    <lineage>
        <taxon>Eukaryota</taxon>
        <taxon>Fungi</taxon>
        <taxon>Dikarya</taxon>
        <taxon>Basidiomycota</taxon>
        <taxon>Agaricomycotina</taxon>
        <taxon>Agaricomycetes</taxon>
        <taxon>Agaricomycetidae</taxon>
        <taxon>Agaricales</taxon>
        <taxon>Marasmiineae</taxon>
        <taxon>Mycenaceae</taxon>
        <taxon>Mycena</taxon>
    </lineage>
</organism>
<comment type="caution">
    <text evidence="2">The sequence shown here is derived from an EMBL/GenBank/DDBJ whole genome shotgun (WGS) entry which is preliminary data.</text>
</comment>
<dbReference type="AlphaFoldDB" id="A0A8H6Z8F7"/>
<dbReference type="EMBL" id="JACAZI010000001">
    <property type="protein sequence ID" value="KAF7372697.1"/>
    <property type="molecule type" value="Genomic_DNA"/>
</dbReference>
<keyword evidence="3" id="KW-1185">Reference proteome</keyword>
<evidence type="ECO:0000313" key="3">
    <source>
        <dbReference type="Proteomes" id="UP000620124"/>
    </source>
</evidence>
<evidence type="ECO:0000313" key="2">
    <source>
        <dbReference type="EMBL" id="KAF7372697.1"/>
    </source>
</evidence>
<dbReference type="Proteomes" id="UP000620124">
    <property type="component" value="Unassembled WGS sequence"/>
</dbReference>
<gene>
    <name evidence="2" type="ORF">MVEN_00133100</name>
</gene>
<evidence type="ECO:0000256" key="1">
    <source>
        <dbReference type="SAM" id="MobiDB-lite"/>
    </source>
</evidence>
<name>A0A8H6Z8F7_9AGAR</name>
<sequence length="94" mass="10595">MHPPRFLLQEATTVTARCAGTHSLQDPRAHVQVTIETSDDEDEDKIAVSPIEFSKPNKDNEDDEDDLPPSFDKSRKENHPASKTLLNLCFCFIV</sequence>
<proteinExistence type="predicted"/>
<reference evidence="2" key="1">
    <citation type="submission" date="2020-05" db="EMBL/GenBank/DDBJ databases">
        <title>Mycena genomes resolve the evolution of fungal bioluminescence.</title>
        <authorList>
            <person name="Tsai I.J."/>
        </authorList>
    </citation>
    <scope>NUCLEOTIDE SEQUENCE</scope>
    <source>
        <strain evidence="2">CCC161011</strain>
    </source>
</reference>
<feature type="region of interest" description="Disordered" evidence="1">
    <location>
        <begin position="25"/>
        <end position="79"/>
    </location>
</feature>
<accession>A0A8H6Z8F7</accession>